<organism evidence="1 2">
    <name type="scientific">Haemophilus ducreyi</name>
    <dbReference type="NCBI Taxonomy" id="730"/>
    <lineage>
        <taxon>Bacteria</taxon>
        <taxon>Pseudomonadati</taxon>
        <taxon>Pseudomonadota</taxon>
        <taxon>Gammaproteobacteria</taxon>
        <taxon>Pasteurellales</taxon>
        <taxon>Pasteurellaceae</taxon>
        <taxon>Haemophilus</taxon>
    </lineage>
</organism>
<evidence type="ECO:0000313" key="2">
    <source>
        <dbReference type="Proteomes" id="UP000060132"/>
    </source>
</evidence>
<reference evidence="1 2" key="1">
    <citation type="journal article" date="2015" name="PLoS Negl. Trop. Dis.">
        <title>Haemophilus ducreyi Cutaneous Ulcer Strains Are Nearly Identical to Class I Genital Ulcer Strains.</title>
        <authorList>
            <person name="Gangaiah D."/>
            <person name="Webb K.M."/>
            <person name="Humphreys T.L."/>
            <person name="Fortney K.R."/>
            <person name="Toh E."/>
            <person name="Tai A."/>
            <person name="Katz S.S."/>
            <person name="Pillay A."/>
            <person name="Chen C.Y."/>
            <person name="Roberts S.A."/>
            <person name="Munson R.S.Jr."/>
            <person name="Spinola S.M."/>
        </authorList>
    </citation>
    <scope>NUCLEOTIDE SEQUENCE [LARGE SCALE GENOMIC DNA]</scope>
    <source>
        <strain evidence="2">CLU2</strain>
    </source>
</reference>
<dbReference type="Proteomes" id="UP000060132">
    <property type="component" value="Chromosome"/>
</dbReference>
<evidence type="ECO:0000313" key="1">
    <source>
        <dbReference type="EMBL" id="AKO32492.1"/>
    </source>
</evidence>
<gene>
    <name evidence="1" type="ORF">RZ57_04890</name>
</gene>
<sequence>MRQQHTKYGANNVEYSPVVSFIIALNGSCCKRVVIKNKINALKPNQVGVSTAPKITVTGVNTSTSAEAIFALIILISVAKEINDEYYYCNPRQCNVCMVMH</sequence>
<protein>
    <submittedName>
        <fullName evidence="1">Uncharacterized protein</fullName>
    </submittedName>
</protein>
<name>A0AAC8UCW9_HAEDC</name>
<accession>A0AAC8UCW9</accession>
<proteinExistence type="predicted"/>
<dbReference type="EMBL" id="CP011219">
    <property type="protein sequence ID" value="AKO32492.1"/>
    <property type="molecule type" value="Genomic_DNA"/>
</dbReference>
<dbReference type="AlphaFoldDB" id="A0AAC8UCW9"/>